<evidence type="ECO:0008006" key="4">
    <source>
        <dbReference type="Google" id="ProtNLM"/>
    </source>
</evidence>
<sequence length="255" mass="27474">MCGFIMNKLRKPSYIIRYSSYAAQPSQQGYAQGTQVNIILNYFLFSMLFVKIITKQELLMQPGCVYSVTSFLPFVGGYNATPATPQSYSQPVQGYGASSYDSTTAAASSTSNSQTSYAGQASYSAQSAYPGYGQQPASATPPRYWAYSVLRSPLKIGNVVTEQPSQRYQGQQGSYGQQSSYSQQGGYQQTPSQQQQAPPTSYAPPSGSYGQPPASQYGQQGSTGGGYGQSDYKPPNQYGKSGSNRSQELKEAIQG</sequence>
<feature type="compositionally biased region" description="Low complexity" evidence="1">
    <location>
        <begin position="163"/>
        <end position="206"/>
    </location>
</feature>
<keyword evidence="3" id="KW-1185">Reference proteome</keyword>
<accession>A0A671RSA9</accession>
<reference evidence="2" key="1">
    <citation type="submission" date="2025-08" db="UniProtKB">
        <authorList>
            <consortium name="Ensembl"/>
        </authorList>
    </citation>
    <scope>IDENTIFICATION</scope>
</reference>
<evidence type="ECO:0000313" key="2">
    <source>
        <dbReference type="Ensembl" id="ENSSANP00000086330.1"/>
    </source>
</evidence>
<dbReference type="AlphaFoldDB" id="A0A671RSA9"/>
<evidence type="ECO:0000313" key="3">
    <source>
        <dbReference type="Proteomes" id="UP000472260"/>
    </source>
</evidence>
<reference evidence="2" key="2">
    <citation type="submission" date="2025-09" db="UniProtKB">
        <authorList>
            <consortium name="Ensembl"/>
        </authorList>
    </citation>
    <scope>IDENTIFICATION</scope>
</reference>
<proteinExistence type="predicted"/>
<dbReference type="Ensembl" id="ENSSANT00000091747.1">
    <property type="protein sequence ID" value="ENSSANP00000086330.1"/>
    <property type="gene ID" value="ENSSANG00000042811.1"/>
</dbReference>
<protein>
    <recommendedName>
        <fullName evidence="4">EWS RNA-binding protein 1b</fullName>
    </recommendedName>
</protein>
<organism evidence="2 3">
    <name type="scientific">Sinocyclocheilus anshuiensis</name>
    <dbReference type="NCBI Taxonomy" id="1608454"/>
    <lineage>
        <taxon>Eukaryota</taxon>
        <taxon>Metazoa</taxon>
        <taxon>Chordata</taxon>
        <taxon>Craniata</taxon>
        <taxon>Vertebrata</taxon>
        <taxon>Euteleostomi</taxon>
        <taxon>Actinopterygii</taxon>
        <taxon>Neopterygii</taxon>
        <taxon>Teleostei</taxon>
        <taxon>Ostariophysi</taxon>
        <taxon>Cypriniformes</taxon>
        <taxon>Cyprinidae</taxon>
        <taxon>Cyprininae</taxon>
        <taxon>Sinocyclocheilus</taxon>
    </lineage>
</organism>
<dbReference type="Proteomes" id="UP000472260">
    <property type="component" value="Unassembled WGS sequence"/>
</dbReference>
<name>A0A671RSA9_9TELE</name>
<evidence type="ECO:0000256" key="1">
    <source>
        <dbReference type="SAM" id="MobiDB-lite"/>
    </source>
</evidence>
<feature type="region of interest" description="Disordered" evidence="1">
    <location>
        <begin position="163"/>
        <end position="255"/>
    </location>
</feature>